<dbReference type="AlphaFoldDB" id="A0AAE1SNX2"/>
<reference evidence="1" key="1">
    <citation type="submission" date="2023-12" db="EMBL/GenBank/DDBJ databases">
        <title>Genome assembly of Anisodus tanguticus.</title>
        <authorList>
            <person name="Wang Y.-J."/>
        </authorList>
    </citation>
    <scope>NUCLEOTIDE SEQUENCE</scope>
    <source>
        <strain evidence="1">KB-2021</strain>
        <tissue evidence="1">Leaf</tissue>
    </source>
</reference>
<name>A0AAE1SNX2_9SOLA</name>
<proteinExistence type="predicted"/>
<protein>
    <submittedName>
        <fullName evidence="1">Uncharacterized protein</fullName>
    </submittedName>
</protein>
<sequence>MENLVTRLIVTLPNEDPRLCYLHSPASGELRKKARGCCSVQRNSYAGIESCWKLLLLYDELGRAFLERRVTACFIDELSRKYRE</sequence>
<organism evidence="1 2">
    <name type="scientific">Anisodus tanguticus</name>
    <dbReference type="NCBI Taxonomy" id="243964"/>
    <lineage>
        <taxon>Eukaryota</taxon>
        <taxon>Viridiplantae</taxon>
        <taxon>Streptophyta</taxon>
        <taxon>Embryophyta</taxon>
        <taxon>Tracheophyta</taxon>
        <taxon>Spermatophyta</taxon>
        <taxon>Magnoliopsida</taxon>
        <taxon>eudicotyledons</taxon>
        <taxon>Gunneridae</taxon>
        <taxon>Pentapetalae</taxon>
        <taxon>asterids</taxon>
        <taxon>lamiids</taxon>
        <taxon>Solanales</taxon>
        <taxon>Solanaceae</taxon>
        <taxon>Solanoideae</taxon>
        <taxon>Hyoscyameae</taxon>
        <taxon>Anisodus</taxon>
    </lineage>
</organism>
<comment type="caution">
    <text evidence="1">The sequence shown here is derived from an EMBL/GenBank/DDBJ whole genome shotgun (WGS) entry which is preliminary data.</text>
</comment>
<gene>
    <name evidence="1" type="ORF">RND71_008332</name>
</gene>
<dbReference type="Proteomes" id="UP001291623">
    <property type="component" value="Unassembled WGS sequence"/>
</dbReference>
<evidence type="ECO:0000313" key="2">
    <source>
        <dbReference type="Proteomes" id="UP001291623"/>
    </source>
</evidence>
<accession>A0AAE1SNX2</accession>
<keyword evidence="2" id="KW-1185">Reference proteome</keyword>
<evidence type="ECO:0000313" key="1">
    <source>
        <dbReference type="EMBL" id="KAK4372948.1"/>
    </source>
</evidence>
<dbReference type="EMBL" id="JAVYJV010000004">
    <property type="protein sequence ID" value="KAK4372948.1"/>
    <property type="molecule type" value="Genomic_DNA"/>
</dbReference>